<keyword evidence="11" id="KW-1185">Reference proteome</keyword>
<dbReference type="PANTHER" id="PTHR11587:SF2">
    <property type="entry name" value="ARGININOSUCCINATE SYNTHASE"/>
    <property type="match status" value="1"/>
</dbReference>
<gene>
    <name evidence="10" type="ORF">LSINAPIS_LOCUS4839</name>
</gene>
<reference evidence="10 11" key="1">
    <citation type="submission" date="2017-07" db="EMBL/GenBank/DDBJ databases">
        <authorList>
            <person name="Talla V."/>
            <person name="Backstrom N."/>
        </authorList>
    </citation>
    <scope>NUCLEOTIDE SEQUENCE [LARGE SCALE GENOMIC DNA]</scope>
</reference>
<keyword evidence="8" id="KW-0067">ATP-binding</keyword>
<keyword evidence="4" id="KW-0055">Arginine biosynthesis</keyword>
<dbReference type="Gene3D" id="3.90.1260.10">
    <property type="entry name" value="Argininosuccinate synthetase, chain A, domain 2"/>
    <property type="match status" value="1"/>
</dbReference>
<dbReference type="InterPro" id="IPR001518">
    <property type="entry name" value="Arginosuc_synth"/>
</dbReference>
<comment type="pathway">
    <text evidence="1">Amino-acid biosynthesis; L-arginine biosynthesis; L-arginine from L-ornithine and carbamoyl phosphate: step 2/3.</text>
</comment>
<keyword evidence="7" id="KW-0547">Nucleotide-binding</keyword>
<evidence type="ECO:0000256" key="2">
    <source>
        <dbReference type="ARBA" id="ARBA00011881"/>
    </source>
</evidence>
<keyword evidence="5" id="KW-0436">Ligase</keyword>
<dbReference type="GO" id="GO:0006526">
    <property type="term" value="P:L-arginine biosynthetic process"/>
    <property type="evidence" value="ECO:0007669"/>
    <property type="project" value="UniProtKB-UniPathway"/>
</dbReference>
<evidence type="ECO:0000256" key="4">
    <source>
        <dbReference type="ARBA" id="ARBA00022571"/>
    </source>
</evidence>
<evidence type="ECO:0000313" key="11">
    <source>
        <dbReference type="Proteomes" id="UP000324832"/>
    </source>
</evidence>
<organism evidence="10 11">
    <name type="scientific">Leptidea sinapis</name>
    <dbReference type="NCBI Taxonomy" id="189913"/>
    <lineage>
        <taxon>Eukaryota</taxon>
        <taxon>Metazoa</taxon>
        <taxon>Ecdysozoa</taxon>
        <taxon>Arthropoda</taxon>
        <taxon>Hexapoda</taxon>
        <taxon>Insecta</taxon>
        <taxon>Pterygota</taxon>
        <taxon>Neoptera</taxon>
        <taxon>Endopterygota</taxon>
        <taxon>Lepidoptera</taxon>
        <taxon>Glossata</taxon>
        <taxon>Ditrysia</taxon>
        <taxon>Papilionoidea</taxon>
        <taxon>Pieridae</taxon>
        <taxon>Dismorphiinae</taxon>
        <taxon>Leptidea</taxon>
    </lineage>
</organism>
<evidence type="ECO:0000256" key="3">
    <source>
        <dbReference type="ARBA" id="ARBA00012286"/>
    </source>
</evidence>
<dbReference type="EMBL" id="FZQP02001293">
    <property type="protein sequence ID" value="VVC92374.1"/>
    <property type="molecule type" value="Genomic_DNA"/>
</dbReference>
<sequence length="212" mass="23987">MTRDLQQAEDYPSIIDISFEKGKFYPIHIRFTTNIKKIGQEKALIIKDPLTIVETLNKLGGQHGVGRIDIVENRFIGIKSRGLYETPAGTILHVAHFDLEVYALDKEVLRMKRYLQEKMADFVYNGFWFSPEASYARTCLELSQELVTGTVTLQVFKGNVTILARKSASSLYNIDLVSMDVAGGFSPEDSTGFINIHAIRLKEYARFVSNNN</sequence>
<dbReference type="FunFam" id="3.90.1260.10:FF:000007">
    <property type="entry name" value="Argininosuccinate synthase"/>
    <property type="match status" value="1"/>
</dbReference>
<name>A0A5E4Q4B0_9NEOP</name>
<evidence type="ECO:0000313" key="10">
    <source>
        <dbReference type="EMBL" id="VVC92374.1"/>
    </source>
</evidence>
<dbReference type="PANTHER" id="PTHR11587">
    <property type="entry name" value="ARGININOSUCCINATE SYNTHASE"/>
    <property type="match status" value="1"/>
</dbReference>
<dbReference type="InterPro" id="IPR048268">
    <property type="entry name" value="Arginosuc_syn_C"/>
</dbReference>
<evidence type="ECO:0000256" key="6">
    <source>
        <dbReference type="ARBA" id="ARBA00022605"/>
    </source>
</evidence>
<dbReference type="Pfam" id="PF20979">
    <property type="entry name" value="Arginosuc_syn_C"/>
    <property type="match status" value="1"/>
</dbReference>
<protein>
    <recommendedName>
        <fullName evidence="3">argininosuccinate synthase</fullName>
        <ecNumber evidence="3">6.3.4.5</ecNumber>
    </recommendedName>
</protein>
<dbReference type="SUPFAM" id="SSF69864">
    <property type="entry name" value="Argininosuccinate synthetase, C-terminal domain"/>
    <property type="match status" value="1"/>
</dbReference>
<dbReference type="GO" id="GO:0000050">
    <property type="term" value="P:urea cycle"/>
    <property type="evidence" value="ECO:0007669"/>
    <property type="project" value="TreeGrafter"/>
</dbReference>
<dbReference type="AlphaFoldDB" id="A0A5E4Q4B0"/>
<dbReference type="GO" id="GO:0000053">
    <property type="term" value="P:argininosuccinate metabolic process"/>
    <property type="evidence" value="ECO:0007669"/>
    <property type="project" value="TreeGrafter"/>
</dbReference>
<evidence type="ECO:0000259" key="9">
    <source>
        <dbReference type="Pfam" id="PF20979"/>
    </source>
</evidence>
<accession>A0A5E4Q4B0</accession>
<dbReference type="InterPro" id="IPR024074">
    <property type="entry name" value="AS_cat/multimer_dom_body"/>
</dbReference>
<keyword evidence="6" id="KW-0028">Amino-acid biosynthesis</keyword>
<dbReference type="GO" id="GO:0005737">
    <property type="term" value="C:cytoplasm"/>
    <property type="evidence" value="ECO:0007669"/>
    <property type="project" value="TreeGrafter"/>
</dbReference>
<comment type="subunit">
    <text evidence="2">Homotetramer.</text>
</comment>
<evidence type="ECO:0000256" key="7">
    <source>
        <dbReference type="ARBA" id="ARBA00022741"/>
    </source>
</evidence>
<dbReference type="UniPathway" id="UPA00068">
    <property type="reaction ID" value="UER00113"/>
</dbReference>
<feature type="domain" description="Arginosuccinate synthase C-terminal" evidence="9">
    <location>
        <begin position="1"/>
        <end position="204"/>
    </location>
</feature>
<dbReference type="GO" id="GO:0004055">
    <property type="term" value="F:argininosuccinate synthase activity"/>
    <property type="evidence" value="ECO:0007669"/>
    <property type="project" value="UniProtKB-EC"/>
</dbReference>
<dbReference type="Gene3D" id="1.20.5.470">
    <property type="entry name" value="Single helix bin"/>
    <property type="match status" value="1"/>
</dbReference>
<evidence type="ECO:0000256" key="8">
    <source>
        <dbReference type="ARBA" id="ARBA00022840"/>
    </source>
</evidence>
<dbReference type="EC" id="6.3.4.5" evidence="3"/>
<dbReference type="GO" id="GO:0005524">
    <property type="term" value="F:ATP binding"/>
    <property type="evidence" value="ECO:0007669"/>
    <property type="project" value="UniProtKB-KW"/>
</dbReference>
<evidence type="ECO:0000256" key="1">
    <source>
        <dbReference type="ARBA" id="ARBA00004967"/>
    </source>
</evidence>
<evidence type="ECO:0000256" key="5">
    <source>
        <dbReference type="ARBA" id="ARBA00022598"/>
    </source>
</evidence>
<proteinExistence type="predicted"/>
<dbReference type="Proteomes" id="UP000324832">
    <property type="component" value="Unassembled WGS sequence"/>
</dbReference>